<reference evidence="10" key="2">
    <citation type="submission" date="2024-10" db="UniProtKB">
        <authorList>
            <consortium name="EnsemblProtists"/>
        </authorList>
    </citation>
    <scope>IDENTIFICATION</scope>
</reference>
<dbReference type="PANTHER" id="PTHR11668:SF300">
    <property type="entry name" value="SERINE_THREONINE-PROTEIN PHOSPHATASE"/>
    <property type="match status" value="1"/>
</dbReference>
<feature type="domain" description="Calcineurin-like phosphoesterase" evidence="9">
    <location>
        <begin position="18"/>
        <end position="87"/>
    </location>
</feature>
<dbReference type="Proteomes" id="UP000013827">
    <property type="component" value="Unassembled WGS sequence"/>
</dbReference>
<dbReference type="InterPro" id="IPR004843">
    <property type="entry name" value="Calcineurin-like_PHP"/>
</dbReference>
<evidence type="ECO:0000313" key="11">
    <source>
        <dbReference type="Proteomes" id="UP000013827"/>
    </source>
</evidence>
<evidence type="ECO:0000259" key="9">
    <source>
        <dbReference type="Pfam" id="PF00149"/>
    </source>
</evidence>
<sequence length="87" mass="9680">DVLRQQPTVVRVPAPCKVFGDVHGQLRSLLLLFASFGFPSHLAGDVQGVSYIFNGDFVDRGVHQLEVVALLFALKLVYPERIYLLRG</sequence>
<dbReference type="PaxDb" id="2903-EOD36782"/>
<accession>A0A0D3KLZ7</accession>
<dbReference type="KEGG" id="ehx:EMIHUDRAFT_59418"/>
<dbReference type="eggNOG" id="KOG0374">
    <property type="taxonomic scope" value="Eukaryota"/>
</dbReference>
<keyword evidence="6" id="KW-0464">Manganese</keyword>
<comment type="catalytic activity">
    <reaction evidence="7">
        <text>O-phospho-L-seryl-[protein] + H2O = L-seryl-[protein] + phosphate</text>
        <dbReference type="Rhea" id="RHEA:20629"/>
        <dbReference type="Rhea" id="RHEA-COMP:9863"/>
        <dbReference type="Rhea" id="RHEA-COMP:11604"/>
        <dbReference type="ChEBI" id="CHEBI:15377"/>
        <dbReference type="ChEBI" id="CHEBI:29999"/>
        <dbReference type="ChEBI" id="CHEBI:43474"/>
        <dbReference type="ChEBI" id="CHEBI:83421"/>
        <dbReference type="EC" id="3.1.3.16"/>
    </reaction>
</comment>
<keyword evidence="3" id="KW-0479">Metal-binding</keyword>
<dbReference type="GO" id="GO:0005737">
    <property type="term" value="C:cytoplasm"/>
    <property type="evidence" value="ECO:0007669"/>
    <property type="project" value="TreeGrafter"/>
</dbReference>
<dbReference type="InterPro" id="IPR006186">
    <property type="entry name" value="Ser/Thr-sp_prot-phosphatase"/>
</dbReference>
<dbReference type="EnsemblProtists" id="EOD36782">
    <property type="protein sequence ID" value="EOD36782"/>
    <property type="gene ID" value="EMIHUDRAFT_59418"/>
</dbReference>
<proteinExistence type="predicted"/>
<evidence type="ECO:0000256" key="2">
    <source>
        <dbReference type="ARBA" id="ARBA00013081"/>
    </source>
</evidence>
<comment type="cofactor">
    <cofactor evidence="1">
        <name>Mn(2+)</name>
        <dbReference type="ChEBI" id="CHEBI:29035"/>
    </cofactor>
</comment>
<evidence type="ECO:0000313" key="10">
    <source>
        <dbReference type="EnsemblProtists" id="EOD36782"/>
    </source>
</evidence>
<dbReference type="InterPro" id="IPR029052">
    <property type="entry name" value="Metallo-depent_PP-like"/>
</dbReference>
<evidence type="ECO:0000256" key="4">
    <source>
        <dbReference type="ARBA" id="ARBA00022801"/>
    </source>
</evidence>
<evidence type="ECO:0000256" key="3">
    <source>
        <dbReference type="ARBA" id="ARBA00022723"/>
    </source>
</evidence>
<dbReference type="GeneID" id="17282052"/>
<dbReference type="HOGENOM" id="CLU_004962_0_9_1"/>
<dbReference type="Gene3D" id="3.60.21.10">
    <property type="match status" value="1"/>
</dbReference>
<evidence type="ECO:0000256" key="8">
    <source>
        <dbReference type="ARBA" id="ARBA00048336"/>
    </source>
</evidence>
<evidence type="ECO:0000256" key="6">
    <source>
        <dbReference type="ARBA" id="ARBA00023211"/>
    </source>
</evidence>
<dbReference type="GO" id="GO:0046872">
    <property type="term" value="F:metal ion binding"/>
    <property type="evidence" value="ECO:0007669"/>
    <property type="project" value="UniProtKB-KW"/>
</dbReference>
<protein>
    <recommendedName>
        <fullName evidence="2">protein-serine/threonine phosphatase</fullName>
        <ecNumber evidence="2">3.1.3.16</ecNumber>
    </recommendedName>
</protein>
<evidence type="ECO:0000256" key="5">
    <source>
        <dbReference type="ARBA" id="ARBA00022912"/>
    </source>
</evidence>
<dbReference type="SUPFAM" id="SSF56300">
    <property type="entry name" value="Metallo-dependent phosphatases"/>
    <property type="match status" value="1"/>
</dbReference>
<keyword evidence="11" id="KW-1185">Reference proteome</keyword>
<dbReference type="RefSeq" id="XP_005789211.1">
    <property type="nucleotide sequence ID" value="XM_005789154.1"/>
</dbReference>
<keyword evidence="5" id="KW-0904">Protein phosphatase</keyword>
<name>A0A0D3KLZ7_EMIH1</name>
<dbReference type="InterPro" id="IPR050341">
    <property type="entry name" value="PP1_catalytic_subunit"/>
</dbReference>
<evidence type="ECO:0000256" key="1">
    <source>
        <dbReference type="ARBA" id="ARBA00001936"/>
    </source>
</evidence>
<dbReference type="PANTHER" id="PTHR11668">
    <property type="entry name" value="SERINE/THREONINE PROTEIN PHOSPHATASE"/>
    <property type="match status" value="1"/>
</dbReference>
<reference evidence="11" key="1">
    <citation type="journal article" date="2013" name="Nature">
        <title>Pan genome of the phytoplankton Emiliania underpins its global distribution.</title>
        <authorList>
            <person name="Read B.A."/>
            <person name="Kegel J."/>
            <person name="Klute M.J."/>
            <person name="Kuo A."/>
            <person name="Lefebvre S.C."/>
            <person name="Maumus F."/>
            <person name="Mayer C."/>
            <person name="Miller J."/>
            <person name="Monier A."/>
            <person name="Salamov A."/>
            <person name="Young J."/>
            <person name="Aguilar M."/>
            <person name="Claverie J.M."/>
            <person name="Frickenhaus S."/>
            <person name="Gonzalez K."/>
            <person name="Herman E.K."/>
            <person name="Lin Y.C."/>
            <person name="Napier J."/>
            <person name="Ogata H."/>
            <person name="Sarno A.F."/>
            <person name="Shmutz J."/>
            <person name="Schroeder D."/>
            <person name="de Vargas C."/>
            <person name="Verret F."/>
            <person name="von Dassow P."/>
            <person name="Valentin K."/>
            <person name="Van de Peer Y."/>
            <person name="Wheeler G."/>
            <person name="Dacks J.B."/>
            <person name="Delwiche C.F."/>
            <person name="Dyhrman S.T."/>
            <person name="Glockner G."/>
            <person name="John U."/>
            <person name="Richards T."/>
            <person name="Worden A.Z."/>
            <person name="Zhang X."/>
            <person name="Grigoriev I.V."/>
            <person name="Allen A.E."/>
            <person name="Bidle K."/>
            <person name="Borodovsky M."/>
            <person name="Bowler C."/>
            <person name="Brownlee C."/>
            <person name="Cock J.M."/>
            <person name="Elias M."/>
            <person name="Gladyshev V.N."/>
            <person name="Groth M."/>
            <person name="Guda C."/>
            <person name="Hadaegh A."/>
            <person name="Iglesias-Rodriguez M.D."/>
            <person name="Jenkins J."/>
            <person name="Jones B.M."/>
            <person name="Lawson T."/>
            <person name="Leese F."/>
            <person name="Lindquist E."/>
            <person name="Lobanov A."/>
            <person name="Lomsadze A."/>
            <person name="Malik S.B."/>
            <person name="Marsh M.E."/>
            <person name="Mackinder L."/>
            <person name="Mock T."/>
            <person name="Mueller-Roeber B."/>
            <person name="Pagarete A."/>
            <person name="Parker M."/>
            <person name="Probert I."/>
            <person name="Quesneville H."/>
            <person name="Raines C."/>
            <person name="Rensing S.A."/>
            <person name="Riano-Pachon D.M."/>
            <person name="Richier S."/>
            <person name="Rokitta S."/>
            <person name="Shiraiwa Y."/>
            <person name="Soanes D.M."/>
            <person name="van der Giezen M."/>
            <person name="Wahlund T.M."/>
            <person name="Williams B."/>
            <person name="Wilson W."/>
            <person name="Wolfe G."/>
            <person name="Wurch L.L."/>
        </authorList>
    </citation>
    <scope>NUCLEOTIDE SEQUENCE</scope>
</reference>
<dbReference type="AlphaFoldDB" id="A0A0D3KLZ7"/>
<organism evidence="10 11">
    <name type="scientific">Emiliania huxleyi (strain CCMP1516)</name>
    <dbReference type="NCBI Taxonomy" id="280463"/>
    <lineage>
        <taxon>Eukaryota</taxon>
        <taxon>Haptista</taxon>
        <taxon>Haptophyta</taxon>
        <taxon>Prymnesiophyceae</taxon>
        <taxon>Isochrysidales</taxon>
        <taxon>Noelaerhabdaceae</taxon>
        <taxon>Emiliania</taxon>
    </lineage>
</organism>
<evidence type="ECO:0000256" key="7">
    <source>
        <dbReference type="ARBA" id="ARBA00047761"/>
    </source>
</evidence>
<dbReference type="Pfam" id="PF00149">
    <property type="entry name" value="Metallophos"/>
    <property type="match status" value="1"/>
</dbReference>
<dbReference type="STRING" id="2903.R1DP70"/>
<dbReference type="PRINTS" id="PR00114">
    <property type="entry name" value="STPHPHTASE"/>
</dbReference>
<dbReference type="EC" id="3.1.3.16" evidence="2"/>
<keyword evidence="4" id="KW-0378">Hydrolase</keyword>
<dbReference type="GO" id="GO:0005634">
    <property type="term" value="C:nucleus"/>
    <property type="evidence" value="ECO:0007669"/>
    <property type="project" value="TreeGrafter"/>
</dbReference>
<dbReference type="GO" id="GO:0004722">
    <property type="term" value="F:protein serine/threonine phosphatase activity"/>
    <property type="evidence" value="ECO:0007669"/>
    <property type="project" value="UniProtKB-EC"/>
</dbReference>
<comment type="catalytic activity">
    <reaction evidence="8">
        <text>O-phospho-L-threonyl-[protein] + H2O = L-threonyl-[protein] + phosphate</text>
        <dbReference type="Rhea" id="RHEA:47004"/>
        <dbReference type="Rhea" id="RHEA-COMP:11060"/>
        <dbReference type="Rhea" id="RHEA-COMP:11605"/>
        <dbReference type="ChEBI" id="CHEBI:15377"/>
        <dbReference type="ChEBI" id="CHEBI:30013"/>
        <dbReference type="ChEBI" id="CHEBI:43474"/>
        <dbReference type="ChEBI" id="CHEBI:61977"/>
        <dbReference type="EC" id="3.1.3.16"/>
    </reaction>
</comment>